<protein>
    <submittedName>
        <fullName evidence="3">Uncharacterized protein</fullName>
    </submittedName>
</protein>
<feature type="compositionally biased region" description="Basic and acidic residues" evidence="1">
    <location>
        <begin position="78"/>
        <end position="91"/>
    </location>
</feature>
<proteinExistence type="predicted"/>
<sequence>LSPEAPSSPDNAHMGSGMSVVLQAPSGLAALPAAPITVAPPALSPQDYSGDGYSSSSESPDPHSPSLQVHESVPGQDFDPRTRCFSEEELKPQPMIKKSRKQ</sequence>
<gene>
    <name evidence="3" type="ORF">OTU49_014678</name>
    <name evidence="2" type="ORF">OTU49_014691</name>
</gene>
<dbReference type="EMBL" id="JARKIK010005778">
    <property type="protein sequence ID" value="KAK8718529.1"/>
    <property type="molecule type" value="Genomic_DNA"/>
</dbReference>
<dbReference type="EMBL" id="JARKIK010005986">
    <property type="protein sequence ID" value="KAK8718511.1"/>
    <property type="molecule type" value="Genomic_DNA"/>
</dbReference>
<comment type="caution">
    <text evidence="3">The sequence shown here is derived from an EMBL/GenBank/DDBJ whole genome shotgun (WGS) entry which is preliminary data.</text>
</comment>
<dbReference type="AlphaFoldDB" id="A0AAW0VQ30"/>
<evidence type="ECO:0000313" key="4">
    <source>
        <dbReference type="Proteomes" id="UP001445076"/>
    </source>
</evidence>
<organism evidence="3 4">
    <name type="scientific">Cherax quadricarinatus</name>
    <name type="common">Australian red claw crayfish</name>
    <dbReference type="NCBI Taxonomy" id="27406"/>
    <lineage>
        <taxon>Eukaryota</taxon>
        <taxon>Metazoa</taxon>
        <taxon>Ecdysozoa</taxon>
        <taxon>Arthropoda</taxon>
        <taxon>Crustacea</taxon>
        <taxon>Multicrustacea</taxon>
        <taxon>Malacostraca</taxon>
        <taxon>Eumalacostraca</taxon>
        <taxon>Eucarida</taxon>
        <taxon>Decapoda</taxon>
        <taxon>Pleocyemata</taxon>
        <taxon>Astacidea</taxon>
        <taxon>Parastacoidea</taxon>
        <taxon>Parastacidae</taxon>
        <taxon>Cherax</taxon>
    </lineage>
</organism>
<feature type="non-terminal residue" evidence="3">
    <location>
        <position position="1"/>
    </location>
</feature>
<evidence type="ECO:0000313" key="2">
    <source>
        <dbReference type="EMBL" id="KAK8718511.1"/>
    </source>
</evidence>
<feature type="region of interest" description="Disordered" evidence="1">
    <location>
        <begin position="38"/>
        <end position="102"/>
    </location>
</feature>
<reference evidence="3" key="2">
    <citation type="submission" date="2024-01" db="EMBL/GenBank/DDBJ databases">
        <authorList>
            <person name="He J."/>
            <person name="Wang M."/>
            <person name="Zheng J."/>
            <person name="Liu Z."/>
        </authorList>
    </citation>
    <scope>NUCLEOTIDE SEQUENCE</scope>
    <source>
        <strain evidence="3">ZL_2023a</strain>
        <tissue evidence="3">Muscle</tissue>
    </source>
</reference>
<feature type="non-terminal residue" evidence="3">
    <location>
        <position position="102"/>
    </location>
</feature>
<name>A0AAW0VQ30_CHEQU</name>
<keyword evidence="4" id="KW-1185">Reference proteome</keyword>
<dbReference type="Proteomes" id="UP001445076">
    <property type="component" value="Unassembled WGS sequence"/>
</dbReference>
<reference evidence="3 4" key="1">
    <citation type="journal article" date="2024" name="BMC Genomics">
        <title>Genome assembly of redclaw crayfish (Cherax quadricarinatus) provides insights into its immune adaptation and hypoxia tolerance.</title>
        <authorList>
            <person name="Liu Z."/>
            <person name="Zheng J."/>
            <person name="Li H."/>
            <person name="Fang K."/>
            <person name="Wang S."/>
            <person name="He J."/>
            <person name="Zhou D."/>
            <person name="Weng S."/>
            <person name="Chi M."/>
            <person name="Gu Z."/>
            <person name="He J."/>
            <person name="Li F."/>
            <person name="Wang M."/>
        </authorList>
    </citation>
    <scope>NUCLEOTIDE SEQUENCE [LARGE SCALE GENOMIC DNA]</scope>
    <source>
        <strain evidence="3">ZL_2023a</strain>
    </source>
</reference>
<feature type="compositionally biased region" description="Low complexity" evidence="1">
    <location>
        <begin position="44"/>
        <end position="59"/>
    </location>
</feature>
<evidence type="ECO:0000313" key="3">
    <source>
        <dbReference type="EMBL" id="KAK8718529.1"/>
    </source>
</evidence>
<accession>A0AAW0VQ30</accession>
<evidence type="ECO:0000256" key="1">
    <source>
        <dbReference type="SAM" id="MobiDB-lite"/>
    </source>
</evidence>